<evidence type="ECO:0000313" key="2">
    <source>
        <dbReference type="EMBL" id="NUB01867.1"/>
    </source>
</evidence>
<evidence type="ECO:0000313" key="3">
    <source>
        <dbReference type="Proteomes" id="UP000605086"/>
    </source>
</evidence>
<proteinExistence type="predicted"/>
<feature type="compositionally biased region" description="Pro residues" evidence="1">
    <location>
        <begin position="39"/>
        <end position="50"/>
    </location>
</feature>
<feature type="region of interest" description="Disordered" evidence="1">
    <location>
        <begin position="1"/>
        <end position="113"/>
    </location>
</feature>
<gene>
    <name evidence="2" type="ORF">GBZ48_21680</name>
</gene>
<feature type="compositionally biased region" description="Pro residues" evidence="1">
    <location>
        <begin position="66"/>
        <end position="107"/>
    </location>
</feature>
<keyword evidence="3" id="KW-1185">Reference proteome</keyword>
<reference evidence="2 3" key="1">
    <citation type="submission" date="2019-10" db="EMBL/GenBank/DDBJ databases">
        <title>Genome sequence of Azospirillum melinis.</title>
        <authorList>
            <person name="Ambrosini A."/>
            <person name="Sant'Anna F.H."/>
            <person name="Cassan F.D."/>
            <person name="Souza E.M."/>
            <person name="Passaglia L.M.P."/>
        </authorList>
    </citation>
    <scope>NUCLEOTIDE SEQUENCE [LARGE SCALE GENOMIC DNA]</scope>
    <source>
        <strain evidence="2 3">TMCY0552</strain>
    </source>
</reference>
<evidence type="ECO:0000256" key="1">
    <source>
        <dbReference type="SAM" id="MobiDB-lite"/>
    </source>
</evidence>
<dbReference type="Proteomes" id="UP000605086">
    <property type="component" value="Unassembled WGS sequence"/>
</dbReference>
<dbReference type="EMBL" id="WHOS01000031">
    <property type="protein sequence ID" value="NUB01867.1"/>
    <property type="molecule type" value="Genomic_DNA"/>
</dbReference>
<name>A0ABX2KMN0_9PROT</name>
<accession>A0ABX2KMN0</accession>
<dbReference type="PRINTS" id="PR01217">
    <property type="entry name" value="PRICHEXTENSN"/>
</dbReference>
<sequence length="150" mass="15416">MIRTPPAPPPGPDPPVSSPPPPPAPYPVPPELFEVGVPFRPPGPPGPPEMLPISRFVGGEKARPVPGLPPGPMAFPPLDPGAPPVPPVPPPPDPAPPPPRPLPPRLPPSAVWPASPELTDHVWNDDAVSLPPTTMVTGPAGIVTLVSNRS</sequence>
<organism evidence="2 3">
    <name type="scientific">Azospirillum melinis</name>
    <dbReference type="NCBI Taxonomy" id="328839"/>
    <lineage>
        <taxon>Bacteria</taxon>
        <taxon>Pseudomonadati</taxon>
        <taxon>Pseudomonadota</taxon>
        <taxon>Alphaproteobacteria</taxon>
        <taxon>Rhodospirillales</taxon>
        <taxon>Azospirillaceae</taxon>
        <taxon>Azospirillum</taxon>
    </lineage>
</organism>
<feature type="compositionally biased region" description="Pro residues" evidence="1">
    <location>
        <begin position="1"/>
        <end position="30"/>
    </location>
</feature>
<comment type="caution">
    <text evidence="2">The sequence shown here is derived from an EMBL/GenBank/DDBJ whole genome shotgun (WGS) entry which is preliminary data.</text>
</comment>
<protein>
    <submittedName>
        <fullName evidence="2">Uncharacterized protein</fullName>
    </submittedName>
</protein>